<keyword evidence="2" id="KW-1185">Reference proteome</keyword>
<gene>
    <name evidence="1" type="ORF">NEZAVI_LOCUS11431</name>
</gene>
<protein>
    <submittedName>
        <fullName evidence="1">Uncharacterized protein</fullName>
    </submittedName>
</protein>
<evidence type="ECO:0000313" key="2">
    <source>
        <dbReference type="Proteomes" id="UP001152798"/>
    </source>
</evidence>
<sequence length="87" mass="10315">MVILIHYHFFRSNRWYTRVCDAILVSFTILSKLNGGEFAKAFPHFEEIHLEYKKLFSHASVRLSLETKQKKSTMVSIKKHILKNKHP</sequence>
<evidence type="ECO:0000313" key="1">
    <source>
        <dbReference type="EMBL" id="CAH1402666.1"/>
    </source>
</evidence>
<dbReference type="AlphaFoldDB" id="A0A9P0HJI3"/>
<dbReference type="Proteomes" id="UP001152798">
    <property type="component" value="Chromosome 5"/>
</dbReference>
<proteinExistence type="predicted"/>
<accession>A0A9P0HJI3</accession>
<name>A0A9P0HJI3_NEZVI</name>
<organism evidence="1 2">
    <name type="scientific">Nezara viridula</name>
    <name type="common">Southern green stink bug</name>
    <name type="synonym">Cimex viridulus</name>
    <dbReference type="NCBI Taxonomy" id="85310"/>
    <lineage>
        <taxon>Eukaryota</taxon>
        <taxon>Metazoa</taxon>
        <taxon>Ecdysozoa</taxon>
        <taxon>Arthropoda</taxon>
        <taxon>Hexapoda</taxon>
        <taxon>Insecta</taxon>
        <taxon>Pterygota</taxon>
        <taxon>Neoptera</taxon>
        <taxon>Paraneoptera</taxon>
        <taxon>Hemiptera</taxon>
        <taxon>Heteroptera</taxon>
        <taxon>Panheteroptera</taxon>
        <taxon>Pentatomomorpha</taxon>
        <taxon>Pentatomoidea</taxon>
        <taxon>Pentatomidae</taxon>
        <taxon>Pentatominae</taxon>
        <taxon>Nezara</taxon>
    </lineage>
</organism>
<reference evidence="1" key="1">
    <citation type="submission" date="2022-01" db="EMBL/GenBank/DDBJ databases">
        <authorList>
            <person name="King R."/>
        </authorList>
    </citation>
    <scope>NUCLEOTIDE SEQUENCE</scope>
</reference>
<dbReference type="EMBL" id="OV725081">
    <property type="protein sequence ID" value="CAH1402666.1"/>
    <property type="molecule type" value="Genomic_DNA"/>
</dbReference>